<organism evidence="3">
    <name type="scientific">Alsobacter sp. KACC 23698</name>
    <dbReference type="NCBI Taxonomy" id="3149229"/>
    <lineage>
        <taxon>Bacteria</taxon>
        <taxon>Pseudomonadati</taxon>
        <taxon>Pseudomonadota</taxon>
        <taxon>Alphaproteobacteria</taxon>
        <taxon>Hyphomicrobiales</taxon>
        <taxon>Alsobacteraceae</taxon>
        <taxon>Alsobacter</taxon>
    </lineage>
</organism>
<evidence type="ECO:0000256" key="1">
    <source>
        <dbReference type="SAM" id="MobiDB-lite"/>
    </source>
</evidence>
<feature type="chain" id="PRO_5043896531" evidence="2">
    <location>
        <begin position="36"/>
        <end position="346"/>
    </location>
</feature>
<evidence type="ECO:0000313" key="3">
    <source>
        <dbReference type="EMBL" id="XBO37162.1"/>
    </source>
</evidence>
<reference evidence="3" key="1">
    <citation type="submission" date="2024-05" db="EMBL/GenBank/DDBJ databases">
        <authorList>
            <person name="Kim S."/>
            <person name="Heo J."/>
            <person name="Choi H."/>
            <person name="Choi Y."/>
            <person name="Kwon S.-W."/>
            <person name="Kim Y."/>
        </authorList>
    </citation>
    <scope>NUCLEOTIDE SEQUENCE</scope>
    <source>
        <strain evidence="3">KACC 23698</strain>
    </source>
</reference>
<feature type="compositionally biased region" description="Low complexity" evidence="1">
    <location>
        <begin position="80"/>
        <end position="89"/>
    </location>
</feature>
<dbReference type="AlphaFoldDB" id="A0AAU7J9W3"/>
<feature type="compositionally biased region" description="Low complexity" evidence="1">
    <location>
        <begin position="34"/>
        <end position="70"/>
    </location>
</feature>
<sequence>MTRPPRPPAAKDDMKTALILALAGFAMLASAPAGAQVNAPPQAAPQERGPALPASPALPFPLVAPDQAQPPLAPAPGAPAPSSAIPRGPSTSSVHRDGGTLSLSAVLGGQAGPIRSGVVWRVYSDPQDGGPATLLQESRAAAPTLSLEPGVYTVHAAYGLASAVKRVVMGGASTSESLVINAGGLILGGVIGDSTIPPEKLRFNVYLPLGNDPEGRLVVEAAHGGAMLRLPEGGYRVVSTYGDSNAIMSADLKVEAGRITEATLRHKAATIILKLVTAPGSEALANTAFSVLTPGGDTIREAIGAFPSMTLAEGEYVAIARNGGKVYTQEFSVKSGLDRDIEVLAR</sequence>
<proteinExistence type="predicted"/>
<dbReference type="RefSeq" id="WP_406853981.1">
    <property type="nucleotide sequence ID" value="NZ_CP157484.1"/>
</dbReference>
<protein>
    <submittedName>
        <fullName evidence="3">Uncharacterized protein</fullName>
    </submittedName>
</protein>
<keyword evidence="2" id="KW-0732">Signal</keyword>
<dbReference type="EMBL" id="CP157484">
    <property type="protein sequence ID" value="XBO37162.1"/>
    <property type="molecule type" value="Genomic_DNA"/>
</dbReference>
<accession>A0AAU7J9W3</accession>
<feature type="signal peptide" evidence="2">
    <location>
        <begin position="1"/>
        <end position="35"/>
    </location>
</feature>
<feature type="region of interest" description="Disordered" evidence="1">
    <location>
        <begin position="34"/>
        <end position="99"/>
    </location>
</feature>
<evidence type="ECO:0000256" key="2">
    <source>
        <dbReference type="SAM" id="SignalP"/>
    </source>
</evidence>
<name>A0AAU7J9W3_9HYPH</name>
<gene>
    <name evidence="3" type="ORF">ABEG18_15630</name>
</gene>